<dbReference type="EMBL" id="HBIS01002286">
    <property type="protein sequence ID" value="CAE0608216.1"/>
    <property type="molecule type" value="Transcribed_RNA"/>
</dbReference>
<reference evidence="7" key="1">
    <citation type="submission" date="2021-01" db="EMBL/GenBank/DDBJ databases">
        <authorList>
            <person name="Corre E."/>
            <person name="Pelletier E."/>
            <person name="Niang G."/>
            <person name="Scheremetjew M."/>
            <person name="Finn R."/>
            <person name="Kale V."/>
            <person name="Holt S."/>
            <person name="Cochrane G."/>
            <person name="Meng A."/>
            <person name="Brown T."/>
            <person name="Cohen L."/>
        </authorList>
    </citation>
    <scope>NUCLEOTIDE SEQUENCE</scope>
    <source>
        <strain evidence="7">CCMP1897</strain>
    </source>
</reference>
<proteinExistence type="inferred from homology"/>
<dbReference type="EMBL" id="HBIS01002284">
    <property type="protein sequence ID" value="CAE0608214.1"/>
    <property type="molecule type" value="Transcribed_RNA"/>
</dbReference>
<dbReference type="AlphaFoldDB" id="A0A6U9Q6Q5"/>
<dbReference type="GO" id="GO:0005634">
    <property type="term" value="C:nucleus"/>
    <property type="evidence" value="ECO:0007669"/>
    <property type="project" value="UniProtKB-SubCell"/>
</dbReference>
<evidence type="ECO:0000256" key="5">
    <source>
        <dbReference type="SAM" id="MobiDB-lite"/>
    </source>
</evidence>
<keyword evidence="4" id="KW-0539">Nucleus</keyword>
<dbReference type="GO" id="GO:0006364">
    <property type="term" value="P:rRNA processing"/>
    <property type="evidence" value="ECO:0007669"/>
    <property type="project" value="UniProtKB-KW"/>
</dbReference>
<keyword evidence="3" id="KW-0698">rRNA processing</keyword>
<comment type="similarity">
    <text evidence="2">Belongs to the RRP1 family.</text>
</comment>
<dbReference type="GO" id="GO:0030688">
    <property type="term" value="C:preribosome, small subunit precursor"/>
    <property type="evidence" value="ECO:0007669"/>
    <property type="project" value="InterPro"/>
</dbReference>
<feature type="region of interest" description="Disordered" evidence="5">
    <location>
        <begin position="430"/>
        <end position="479"/>
    </location>
</feature>
<feature type="region of interest" description="Disordered" evidence="5">
    <location>
        <begin position="263"/>
        <end position="414"/>
    </location>
</feature>
<evidence type="ECO:0000256" key="4">
    <source>
        <dbReference type="ARBA" id="ARBA00023242"/>
    </source>
</evidence>
<sequence>MAEEQGSFVRCLAHSTDPEQRKRGLEALAAWMKQRKVVTELDMLKIWKALFYCVWHCDKKGPQEQLTEELANMMGTMAAENAHLYFFAFVSVVRKEWARVDKHRLDKFLALTRAMVRECFQWMRAKKWKEEIWHRHTQSLLTNCLVPDDEFPAVGFSLHICDVYLKELAKIEPNIKVDLLTGLLEPFVMALATSNRPALRDRIQCWIFEPLLGQSPIFQLKSRELHIVGEMLFVVAADENTRSKNRAKLYEIHGLIEKVVKEREGEEGKPIDTASNEGNPNLQEKAVGKNSRKRKGERSEHKRSMPLPKSTGPSPPLTRSAKKKKTAQAPSTPTAQMALVVQAKPSSGLQTPKTPRTPKMPKNVLSLEDNVSVELPGTTPGSSESKPVKNSSEGQDPATPKSTPSTRHLSSRVRFSLEKNMIKLFRKDTLPSTPSVLSPLQSKGVLKKSPAKGKQGKQDHHGKAGFAEEVTSQRKTGEARSPWEGWICCEESYFKGTQIKDKGTSAELISTPGLV</sequence>
<evidence type="ECO:0000256" key="1">
    <source>
        <dbReference type="ARBA" id="ARBA00004123"/>
    </source>
</evidence>
<gene>
    <name evidence="6" type="ORF">PSAL00342_LOCUS2031</name>
    <name evidence="7" type="ORF">PSAL00342_LOCUS2033</name>
</gene>
<accession>A0A6U9Q6Q5</accession>
<evidence type="ECO:0000313" key="7">
    <source>
        <dbReference type="EMBL" id="CAE0608216.1"/>
    </source>
</evidence>
<name>A0A6U9Q6Q5_9CHLO</name>
<dbReference type="Pfam" id="PF05997">
    <property type="entry name" value="Nop52"/>
    <property type="match status" value="1"/>
</dbReference>
<feature type="compositionally biased region" description="Polar residues" evidence="5">
    <location>
        <begin position="273"/>
        <end position="282"/>
    </location>
</feature>
<comment type="subcellular location">
    <subcellularLocation>
        <location evidence="1">Nucleus</location>
    </subcellularLocation>
</comment>
<protein>
    <submittedName>
        <fullName evidence="7">Uncharacterized protein</fullName>
    </submittedName>
</protein>
<evidence type="ECO:0000313" key="6">
    <source>
        <dbReference type="EMBL" id="CAE0608214.1"/>
    </source>
</evidence>
<dbReference type="InterPro" id="IPR010301">
    <property type="entry name" value="RRP1"/>
</dbReference>
<evidence type="ECO:0000256" key="2">
    <source>
        <dbReference type="ARBA" id="ARBA00006374"/>
    </source>
</evidence>
<dbReference type="PANTHER" id="PTHR13026">
    <property type="entry name" value="NNP-1 PROTEIN NOVEL NUCLEAR PROTEIN 1 NOP52"/>
    <property type="match status" value="1"/>
</dbReference>
<evidence type="ECO:0000256" key="3">
    <source>
        <dbReference type="ARBA" id="ARBA00022552"/>
    </source>
</evidence>
<feature type="compositionally biased region" description="Polar residues" evidence="5">
    <location>
        <begin position="379"/>
        <end position="408"/>
    </location>
</feature>
<feature type="compositionally biased region" description="Basic residues" evidence="5">
    <location>
        <begin position="445"/>
        <end position="455"/>
    </location>
</feature>
<dbReference type="PANTHER" id="PTHR13026:SF0">
    <property type="entry name" value="RIBOSOMAL RNA PROCESSING 1B"/>
    <property type="match status" value="1"/>
</dbReference>
<feature type="compositionally biased region" description="Polar residues" evidence="5">
    <location>
        <begin position="430"/>
        <end position="441"/>
    </location>
</feature>
<organism evidence="7">
    <name type="scientific">Picocystis salinarum</name>
    <dbReference type="NCBI Taxonomy" id="88271"/>
    <lineage>
        <taxon>Eukaryota</taxon>
        <taxon>Viridiplantae</taxon>
        <taxon>Chlorophyta</taxon>
        <taxon>Picocystophyceae</taxon>
        <taxon>Picocystales</taxon>
        <taxon>Picocystaceae</taxon>
        <taxon>Picocystis</taxon>
    </lineage>
</organism>